<dbReference type="PROSITE" id="PS50023">
    <property type="entry name" value="LIM_DOMAIN_2"/>
    <property type="match status" value="3"/>
</dbReference>
<dbReference type="SUPFAM" id="SSF57716">
    <property type="entry name" value="Glucocorticoid receptor-like (DNA-binding domain)"/>
    <property type="match status" value="2"/>
</dbReference>
<dbReference type="GO" id="GO:0046872">
    <property type="term" value="F:metal ion binding"/>
    <property type="evidence" value="ECO:0007669"/>
    <property type="project" value="UniProtKB-KW"/>
</dbReference>
<organism evidence="8 9">
    <name type="scientific">Callorhinchus milii</name>
    <name type="common">Ghost shark</name>
    <dbReference type="NCBI Taxonomy" id="7868"/>
    <lineage>
        <taxon>Eukaryota</taxon>
        <taxon>Metazoa</taxon>
        <taxon>Chordata</taxon>
        <taxon>Craniata</taxon>
        <taxon>Vertebrata</taxon>
        <taxon>Chondrichthyes</taxon>
        <taxon>Holocephali</taxon>
        <taxon>Chimaeriformes</taxon>
        <taxon>Callorhinchidae</taxon>
        <taxon>Callorhinchus</taxon>
    </lineage>
</organism>
<feature type="domain" description="LIM zinc-binding" evidence="7">
    <location>
        <begin position="256"/>
        <end position="316"/>
    </location>
</feature>
<dbReference type="GO" id="GO:0031005">
    <property type="term" value="F:filamin binding"/>
    <property type="evidence" value="ECO:0007669"/>
    <property type="project" value="TreeGrafter"/>
</dbReference>
<evidence type="ECO:0000256" key="1">
    <source>
        <dbReference type="ARBA" id="ARBA00022723"/>
    </source>
</evidence>
<feature type="compositionally biased region" description="Pro residues" evidence="6">
    <location>
        <begin position="97"/>
        <end position="108"/>
    </location>
</feature>
<evidence type="ECO:0000256" key="6">
    <source>
        <dbReference type="SAM" id="MobiDB-lite"/>
    </source>
</evidence>
<reference evidence="9" key="2">
    <citation type="journal article" date="2007" name="PLoS Biol.">
        <title>Survey sequencing and comparative analysis of the elephant shark (Callorhinchus milii) genome.</title>
        <authorList>
            <person name="Venkatesh B."/>
            <person name="Kirkness E.F."/>
            <person name="Loh Y.H."/>
            <person name="Halpern A.L."/>
            <person name="Lee A.P."/>
            <person name="Johnson J."/>
            <person name="Dandona N."/>
            <person name="Viswanathan L.D."/>
            <person name="Tay A."/>
            <person name="Venter J.C."/>
            <person name="Strausberg R.L."/>
            <person name="Brenner S."/>
        </authorList>
    </citation>
    <scope>NUCLEOTIDE SEQUENCE [LARGE SCALE GENOMIC DNA]</scope>
</reference>
<dbReference type="AlphaFoldDB" id="A0A4W3JW88"/>
<evidence type="ECO:0000256" key="5">
    <source>
        <dbReference type="PROSITE-ProRule" id="PRU00125"/>
    </source>
</evidence>
<dbReference type="GO" id="GO:0001725">
    <property type="term" value="C:stress fiber"/>
    <property type="evidence" value="ECO:0007669"/>
    <property type="project" value="TreeGrafter"/>
</dbReference>
<gene>
    <name evidence="8" type="primary">fblim1</name>
</gene>
<proteinExistence type="predicted"/>
<protein>
    <recommendedName>
        <fullName evidence="7">LIM zinc-binding domain-containing protein</fullName>
    </recommendedName>
</protein>
<feature type="compositionally biased region" description="Polar residues" evidence="6">
    <location>
        <begin position="177"/>
        <end position="189"/>
    </location>
</feature>
<dbReference type="Proteomes" id="UP000314986">
    <property type="component" value="Unassembled WGS sequence"/>
</dbReference>
<keyword evidence="9" id="KW-1185">Reference proteome</keyword>
<evidence type="ECO:0000256" key="3">
    <source>
        <dbReference type="ARBA" id="ARBA00022833"/>
    </source>
</evidence>
<dbReference type="SMART" id="SM00132">
    <property type="entry name" value="LIM"/>
    <property type="match status" value="3"/>
</dbReference>
<dbReference type="Pfam" id="PF00412">
    <property type="entry name" value="LIM"/>
    <property type="match status" value="2"/>
</dbReference>
<evidence type="ECO:0000313" key="9">
    <source>
        <dbReference type="Proteomes" id="UP000314986"/>
    </source>
</evidence>
<dbReference type="GeneTree" id="ENSGT00940000159003"/>
<dbReference type="PANTHER" id="PTHR24207:SF1">
    <property type="entry name" value="FILAMIN-BINDING LIM PROTEIN 1"/>
    <property type="match status" value="1"/>
</dbReference>
<keyword evidence="3 5" id="KW-0862">Zinc</keyword>
<keyword evidence="4 5" id="KW-0440">LIM domain</keyword>
<reference evidence="9" key="1">
    <citation type="journal article" date="2006" name="Science">
        <title>Ancient noncoding elements conserved in the human genome.</title>
        <authorList>
            <person name="Venkatesh B."/>
            <person name="Kirkness E.F."/>
            <person name="Loh Y.H."/>
            <person name="Halpern A.L."/>
            <person name="Lee A.P."/>
            <person name="Johnson J."/>
            <person name="Dandona N."/>
            <person name="Viswanathan L.D."/>
            <person name="Tay A."/>
            <person name="Venter J.C."/>
            <person name="Strausberg R.L."/>
            <person name="Brenner S."/>
        </authorList>
    </citation>
    <scope>NUCLEOTIDE SEQUENCE [LARGE SCALE GENOMIC DNA]</scope>
</reference>
<accession>A0A4W3JW88</accession>
<evidence type="ECO:0000256" key="2">
    <source>
        <dbReference type="ARBA" id="ARBA00022737"/>
    </source>
</evidence>
<dbReference type="InParanoid" id="A0A4W3JW88"/>
<dbReference type="InterPro" id="IPR001781">
    <property type="entry name" value="Znf_LIM"/>
</dbReference>
<keyword evidence="2" id="KW-0677">Repeat</keyword>
<reference evidence="8" key="4">
    <citation type="submission" date="2025-08" db="UniProtKB">
        <authorList>
            <consortium name="Ensembl"/>
        </authorList>
    </citation>
    <scope>IDENTIFICATION</scope>
</reference>
<evidence type="ECO:0000313" key="8">
    <source>
        <dbReference type="Ensembl" id="ENSCMIP00000036135.1"/>
    </source>
</evidence>
<reference evidence="8" key="5">
    <citation type="submission" date="2025-09" db="UniProtKB">
        <authorList>
            <consortium name="Ensembl"/>
        </authorList>
    </citation>
    <scope>IDENTIFICATION</scope>
</reference>
<keyword evidence="1 5" id="KW-0479">Metal-binding</keyword>
<feature type="region of interest" description="Disordered" evidence="6">
    <location>
        <begin position="94"/>
        <end position="189"/>
    </location>
</feature>
<dbReference type="PANTHER" id="PTHR24207">
    <property type="entry name" value="ZYX102 PROTEIN"/>
    <property type="match status" value="1"/>
</dbReference>
<dbReference type="STRING" id="7868.ENSCMIP00000036135"/>
<dbReference type="FunFam" id="2.10.110.10:FF:000057">
    <property type="entry name" value="Zyxin"/>
    <property type="match status" value="1"/>
</dbReference>
<name>A0A4W3JW88_CALMI</name>
<reference evidence="9" key="3">
    <citation type="journal article" date="2014" name="Nature">
        <title>Elephant shark genome provides unique insights into gnathostome evolution.</title>
        <authorList>
            <consortium name="International Elephant Shark Genome Sequencing Consortium"/>
            <person name="Venkatesh B."/>
            <person name="Lee A.P."/>
            <person name="Ravi V."/>
            <person name="Maurya A.K."/>
            <person name="Lian M.M."/>
            <person name="Swann J.B."/>
            <person name="Ohta Y."/>
            <person name="Flajnik M.F."/>
            <person name="Sutoh Y."/>
            <person name="Kasahara M."/>
            <person name="Hoon S."/>
            <person name="Gangu V."/>
            <person name="Roy S.W."/>
            <person name="Irimia M."/>
            <person name="Korzh V."/>
            <person name="Kondrychyn I."/>
            <person name="Lim Z.W."/>
            <person name="Tay B.H."/>
            <person name="Tohari S."/>
            <person name="Kong K.W."/>
            <person name="Ho S."/>
            <person name="Lorente-Galdos B."/>
            <person name="Quilez J."/>
            <person name="Marques-Bonet T."/>
            <person name="Raney B.J."/>
            <person name="Ingham P.W."/>
            <person name="Tay A."/>
            <person name="Hillier L.W."/>
            <person name="Minx P."/>
            <person name="Boehm T."/>
            <person name="Wilson R.K."/>
            <person name="Brenner S."/>
            <person name="Warren W.C."/>
        </authorList>
    </citation>
    <scope>NUCLEOTIDE SEQUENCE [LARGE SCALE GENOMIC DNA]</scope>
</reference>
<evidence type="ECO:0000256" key="4">
    <source>
        <dbReference type="ARBA" id="ARBA00023038"/>
    </source>
</evidence>
<feature type="domain" description="LIM zinc-binding" evidence="7">
    <location>
        <begin position="196"/>
        <end position="255"/>
    </location>
</feature>
<evidence type="ECO:0000259" key="7">
    <source>
        <dbReference type="PROSITE" id="PS50023"/>
    </source>
</evidence>
<dbReference type="Gene3D" id="2.10.110.10">
    <property type="entry name" value="Cysteine Rich Protein"/>
    <property type="match status" value="3"/>
</dbReference>
<dbReference type="OMA" id="CEVCVIQ"/>
<sequence length="391" mass="42779">MSQTRKVSSVYIRLVTPGTICASKTYSSLEASKADYKPGSSASEDKVYTNGHGSRATATRAASTPTAFKAANGVVCSLLIPCVPFICRFFAPSSSSPLPPPPPPPPPVNEWNALQPGELPLPPPPSPYRREVQAPFGLDYTPTRLKAPGLGTSPAEQPRSAASEPEGYRARTADHTPGNSPSLKPESSLNGLPQPEICGYCQQVIPLIVPAVQAMGQLFHEDCLKCGKCQCRLIGKTYYNLKGIPHCDPCYQDTLEKCGKCGKKLVNEIMRALNMAFHPECFTCVVCHRPIGNERFGLNEANEIHCIRDFQRRYAPQCSVCNQPIMSETEAEECMNIELFDRHFHINCYKCEKCGILLSPDPTDEGCFPLGNQILCKTCNCQCARGEVPYS</sequence>
<dbReference type="GO" id="GO:0005925">
    <property type="term" value="C:focal adhesion"/>
    <property type="evidence" value="ECO:0007669"/>
    <property type="project" value="TreeGrafter"/>
</dbReference>
<dbReference type="GO" id="GO:0098609">
    <property type="term" value="P:cell-cell adhesion"/>
    <property type="evidence" value="ECO:0007669"/>
    <property type="project" value="TreeGrafter"/>
</dbReference>
<feature type="domain" description="LIM zinc-binding" evidence="7">
    <location>
        <begin position="317"/>
        <end position="386"/>
    </location>
</feature>
<dbReference type="Ensembl" id="ENSCMIT00000036668.1">
    <property type="protein sequence ID" value="ENSCMIP00000036135.1"/>
    <property type="gene ID" value="ENSCMIG00000015278.1"/>
</dbReference>